<sequence>MELVMNGPSTSPYNDIKEKALEWFRSIPKFQRNIPTLQNELRTVILPAATENHTLNVEVDDSGAITSPLSIECIRNKLIQWPGTDRISKLIARNQSTVDMITTELLNVKEGTYTSTNTAFTDGTECDVLYVPQSSNSPSLPRIIIEFQHTVTNAFMARAVQNCLNVFNRFHILPVLLIFCINKIESKALESQFTPKSDKPFYLETPSNHFAEFCYLVTKDCIDRYVDDVDGNMNPIVAFGHFLFSDQQSIIGIDRWDDLTILKLYSIAKDVMDNGTNVDTAEGITALSTICKATHDQFAKISKNIASNPERAYRYSEAGRIYSENLKRKYDQLCESSTSDKSLTPMEEPTDTMNLSHGTQKPYVSSVVTFVENFKKSHVGRMNWSKCWEAGRKEDFFQEYGNGSSLKAVYSKAIQKTEE</sequence>
<evidence type="ECO:0000313" key="3">
    <source>
        <dbReference type="Proteomes" id="UP001476247"/>
    </source>
</evidence>
<accession>A0ABP9Y837</accession>
<reference evidence="2 3" key="1">
    <citation type="submission" date="2024-04" db="EMBL/GenBank/DDBJ databases">
        <title>genome sequences of Mucor flavus KT1a and Helicostylum pulchrum KT1b strains isolation_sourced from the surface of a dry-aged beef.</title>
        <authorList>
            <person name="Toyotome T."/>
            <person name="Hosono M."/>
            <person name="Torimaru M."/>
            <person name="Fukuda K."/>
            <person name="Mikami N."/>
        </authorList>
    </citation>
    <scope>NUCLEOTIDE SEQUENCE [LARGE SCALE GENOMIC DNA]</scope>
    <source>
        <strain evidence="2 3">KT1b</strain>
    </source>
</reference>
<evidence type="ECO:0000313" key="2">
    <source>
        <dbReference type="EMBL" id="GAA5802462.1"/>
    </source>
</evidence>
<dbReference type="EMBL" id="BAABUJ010000023">
    <property type="protein sequence ID" value="GAA5802462.1"/>
    <property type="molecule type" value="Genomic_DNA"/>
</dbReference>
<name>A0ABP9Y837_9FUNG</name>
<feature type="region of interest" description="Disordered" evidence="1">
    <location>
        <begin position="337"/>
        <end position="358"/>
    </location>
</feature>
<proteinExistence type="predicted"/>
<evidence type="ECO:0000256" key="1">
    <source>
        <dbReference type="SAM" id="MobiDB-lite"/>
    </source>
</evidence>
<keyword evidence="3" id="KW-1185">Reference proteome</keyword>
<organism evidence="2 3">
    <name type="scientific">Helicostylum pulchrum</name>
    <dbReference type="NCBI Taxonomy" id="562976"/>
    <lineage>
        <taxon>Eukaryota</taxon>
        <taxon>Fungi</taxon>
        <taxon>Fungi incertae sedis</taxon>
        <taxon>Mucoromycota</taxon>
        <taxon>Mucoromycotina</taxon>
        <taxon>Mucoromycetes</taxon>
        <taxon>Mucorales</taxon>
        <taxon>Mucorineae</taxon>
        <taxon>Mucoraceae</taxon>
        <taxon>Helicostylum</taxon>
    </lineage>
</organism>
<protein>
    <submittedName>
        <fullName evidence="2">Uncharacterized protein</fullName>
    </submittedName>
</protein>
<gene>
    <name evidence="2" type="ORF">HPULCUR_007927</name>
</gene>
<dbReference type="Proteomes" id="UP001476247">
    <property type="component" value="Unassembled WGS sequence"/>
</dbReference>
<comment type="caution">
    <text evidence="2">The sequence shown here is derived from an EMBL/GenBank/DDBJ whole genome shotgun (WGS) entry which is preliminary data.</text>
</comment>